<feature type="disulfide bond" evidence="21">
    <location>
        <begin position="203"/>
        <end position="228"/>
    </location>
</feature>
<feature type="chain" id="PRO_5035206315" description="peroxidase" evidence="22">
    <location>
        <begin position="27"/>
        <end position="323"/>
    </location>
</feature>
<dbReference type="FunFam" id="1.10.420.10:FF:000006">
    <property type="entry name" value="Peroxidase"/>
    <property type="match status" value="1"/>
</dbReference>
<dbReference type="PROSITE" id="PS50873">
    <property type="entry name" value="PEROXIDASE_4"/>
    <property type="match status" value="1"/>
</dbReference>
<evidence type="ECO:0000256" key="21">
    <source>
        <dbReference type="PIRSR" id="PIRSR600823-5"/>
    </source>
</evidence>
<sequence length="323" mass="34587">MAFSCSRILLGMFLLCSSSVVGYVHAQFLSPDFYNSSCPGLVSIVQEEMRSAVAAESRMGASVLRLFYHDCFVSGCDASVLLDDTPAFAGEKNAIPNAQSLRGYEVIDGIKAKVEEACPAIVSCADILALAAREGTVLLGGPSWMVQLGRRDATTASQSAANRELPSPSATLNGLISLFVSKGFSAQDMTALSGAHTLGFARCVNFRPRLYGDADVDPAFAAQRRQSCPAASGFGDDNWEPLDAQSPAGFDSAYYQNLMLRQGLLRSDQELFNGGSQDSVVTMYSNNAAAFRNDFAAAMEKMAGMSPMTWPSGQIRLDCRRVN</sequence>
<feature type="binding site" evidence="19">
    <location>
        <position position="243"/>
    </location>
    <ligand>
        <name>Ca(2+)</name>
        <dbReference type="ChEBI" id="CHEBI:29108"/>
        <label>2</label>
    </ligand>
</feature>
<evidence type="ECO:0000256" key="5">
    <source>
        <dbReference type="ARBA" id="ARBA00012313"/>
    </source>
</evidence>
<feature type="binding site" evidence="19">
    <location>
        <position position="79"/>
    </location>
    <ligand>
        <name>Ca(2+)</name>
        <dbReference type="ChEBI" id="CHEBI:29108"/>
        <label>1</label>
    </ligand>
</feature>
<evidence type="ECO:0000256" key="2">
    <source>
        <dbReference type="ARBA" id="ARBA00002322"/>
    </source>
</evidence>
<evidence type="ECO:0000256" key="12">
    <source>
        <dbReference type="ARBA" id="ARBA00023002"/>
    </source>
</evidence>
<keyword evidence="9 19" id="KW-0479">Metal-binding</keyword>
<evidence type="ECO:0000256" key="18">
    <source>
        <dbReference type="PIRSR" id="PIRSR600823-2"/>
    </source>
</evidence>
<feature type="binding site" evidence="19">
    <location>
        <position position="251"/>
    </location>
    <ligand>
        <name>Ca(2+)</name>
        <dbReference type="ChEBI" id="CHEBI:29108"/>
        <label>2</label>
    </ligand>
</feature>
<dbReference type="PANTHER" id="PTHR31388:SF5">
    <property type="entry name" value="PEROXIDASE"/>
    <property type="match status" value="1"/>
</dbReference>
<evidence type="ECO:0000256" key="16">
    <source>
        <dbReference type="ARBA" id="ARBA00023324"/>
    </source>
</evidence>
<comment type="caution">
    <text evidence="24">The sequence shown here is derived from an EMBL/GenBank/DDBJ whole genome shotgun (WGS) entry which is preliminary data.</text>
</comment>
<evidence type="ECO:0000256" key="9">
    <source>
        <dbReference type="ARBA" id="ARBA00022723"/>
    </source>
</evidence>
<comment type="catalytic activity">
    <reaction evidence="1">
        <text>2 a phenolic donor + H2O2 = 2 a phenolic radical donor + 2 H2O</text>
        <dbReference type="Rhea" id="RHEA:56136"/>
        <dbReference type="ChEBI" id="CHEBI:15377"/>
        <dbReference type="ChEBI" id="CHEBI:16240"/>
        <dbReference type="ChEBI" id="CHEBI:139520"/>
        <dbReference type="ChEBI" id="CHEBI:139521"/>
        <dbReference type="EC" id="1.11.1.7"/>
    </reaction>
</comment>
<dbReference type="InterPro" id="IPR019793">
    <property type="entry name" value="Peroxidases_heam-ligand_BS"/>
</dbReference>
<evidence type="ECO:0000256" key="19">
    <source>
        <dbReference type="PIRSR" id="PIRSR600823-3"/>
    </source>
</evidence>
<name>A0A8J5IUN3_ZINOF</name>
<dbReference type="GO" id="GO:0005576">
    <property type="term" value="C:extracellular region"/>
    <property type="evidence" value="ECO:0007669"/>
    <property type="project" value="UniProtKB-SubCell"/>
</dbReference>
<dbReference type="InterPro" id="IPR002016">
    <property type="entry name" value="Haem_peroxidase"/>
</dbReference>
<keyword evidence="16" id="KW-0376">Hydrogen peroxide</keyword>
<feature type="signal peptide" evidence="22">
    <location>
        <begin position="1"/>
        <end position="26"/>
    </location>
</feature>
<feature type="disulfide bond" evidence="21">
    <location>
        <begin position="71"/>
        <end position="76"/>
    </location>
</feature>
<dbReference type="GO" id="GO:0046872">
    <property type="term" value="F:metal ion binding"/>
    <property type="evidence" value="ECO:0007669"/>
    <property type="project" value="UniProtKB-KW"/>
</dbReference>
<dbReference type="EC" id="1.11.1.7" evidence="5"/>
<feature type="binding site" evidence="19">
    <location>
        <position position="70"/>
    </location>
    <ligand>
        <name>Ca(2+)</name>
        <dbReference type="ChEBI" id="CHEBI:29108"/>
        <label>1</label>
    </ligand>
</feature>
<keyword evidence="12" id="KW-0560">Oxidoreductase</keyword>
<feature type="binding site" evidence="19">
    <location>
        <position position="73"/>
    </location>
    <ligand>
        <name>Ca(2+)</name>
        <dbReference type="ChEBI" id="CHEBI:29108"/>
        <label>1</label>
    </ligand>
</feature>
<proteinExistence type="inferred from homology"/>
<dbReference type="FunFam" id="1.10.520.10:FF:000006">
    <property type="entry name" value="Peroxidase"/>
    <property type="match status" value="1"/>
</dbReference>
<dbReference type="CDD" id="cd00693">
    <property type="entry name" value="secretory_peroxidase"/>
    <property type="match status" value="1"/>
</dbReference>
<dbReference type="GO" id="GO:0140825">
    <property type="term" value="F:lactoperoxidase activity"/>
    <property type="evidence" value="ECO:0007669"/>
    <property type="project" value="UniProtKB-EC"/>
</dbReference>
<keyword evidence="14 21" id="KW-1015">Disulfide bond</keyword>
<feature type="binding site" evidence="18">
    <location>
        <position position="166"/>
    </location>
    <ligand>
        <name>substrate</name>
    </ligand>
</feature>
<dbReference type="AlphaFoldDB" id="A0A8J5IUN3"/>
<evidence type="ECO:0000256" key="4">
    <source>
        <dbReference type="ARBA" id="ARBA00006873"/>
    </source>
</evidence>
<evidence type="ECO:0000256" key="17">
    <source>
        <dbReference type="PIRSR" id="PIRSR600823-1"/>
    </source>
</evidence>
<comment type="function">
    <text evidence="2">Removal of H(2)O(2), oxidation of toxic reductants, biosynthesis and degradation of lignin, suberization, auxin catabolism, response to environmental stresses such as wounding, pathogen attack and oxidative stress. These functions might be dependent on each isozyme/isoform in each plant tissue.</text>
</comment>
<comment type="similarity">
    <text evidence="4">Belongs to the peroxidase family. Ascorbate peroxidase subfamily.</text>
</comment>
<evidence type="ECO:0000313" key="24">
    <source>
        <dbReference type="EMBL" id="KAG6538853.1"/>
    </source>
</evidence>
<evidence type="ECO:0000256" key="20">
    <source>
        <dbReference type="PIRSR" id="PIRSR600823-4"/>
    </source>
</evidence>
<evidence type="ECO:0000256" key="1">
    <source>
        <dbReference type="ARBA" id="ARBA00000189"/>
    </source>
</evidence>
<evidence type="ECO:0000256" key="8">
    <source>
        <dbReference type="ARBA" id="ARBA00022617"/>
    </source>
</evidence>
<feature type="site" description="Transition state stabilizer" evidence="20">
    <location>
        <position position="65"/>
    </location>
</feature>
<keyword evidence="6" id="KW-0964">Secreted</keyword>
<dbReference type="GO" id="GO:0042744">
    <property type="term" value="P:hydrogen peroxide catabolic process"/>
    <property type="evidence" value="ECO:0007669"/>
    <property type="project" value="UniProtKB-KW"/>
</dbReference>
<dbReference type="OrthoDB" id="2113341at2759"/>
<protein>
    <recommendedName>
        <fullName evidence="5">peroxidase</fullName>
        <ecNumber evidence="5">1.11.1.7</ecNumber>
    </recommendedName>
</protein>
<dbReference type="EMBL" id="JACMSC010000001">
    <property type="protein sequence ID" value="KAG6538853.1"/>
    <property type="molecule type" value="Genomic_DNA"/>
</dbReference>
<evidence type="ECO:0000256" key="22">
    <source>
        <dbReference type="SAM" id="SignalP"/>
    </source>
</evidence>
<dbReference type="GO" id="GO:0020037">
    <property type="term" value="F:heme binding"/>
    <property type="evidence" value="ECO:0007669"/>
    <property type="project" value="InterPro"/>
</dbReference>
<evidence type="ECO:0000256" key="13">
    <source>
        <dbReference type="ARBA" id="ARBA00023004"/>
    </source>
</evidence>
<evidence type="ECO:0000256" key="7">
    <source>
        <dbReference type="ARBA" id="ARBA00022559"/>
    </source>
</evidence>
<feature type="binding site" evidence="19">
    <location>
        <position position="91"/>
    </location>
    <ligand>
        <name>Ca(2+)</name>
        <dbReference type="ChEBI" id="CHEBI:29108"/>
        <label>1</label>
    </ligand>
</feature>
<feature type="disulfide bond" evidence="21">
    <location>
        <begin position="124"/>
        <end position="319"/>
    </location>
</feature>
<dbReference type="InterPro" id="IPR033905">
    <property type="entry name" value="Secretory_peroxidase"/>
</dbReference>
<keyword evidence="7" id="KW-0575">Peroxidase</keyword>
<organism evidence="24 25">
    <name type="scientific">Zingiber officinale</name>
    <name type="common">Ginger</name>
    <name type="synonym">Amomum zingiber</name>
    <dbReference type="NCBI Taxonomy" id="94328"/>
    <lineage>
        <taxon>Eukaryota</taxon>
        <taxon>Viridiplantae</taxon>
        <taxon>Streptophyta</taxon>
        <taxon>Embryophyta</taxon>
        <taxon>Tracheophyta</taxon>
        <taxon>Spermatophyta</taxon>
        <taxon>Magnoliopsida</taxon>
        <taxon>Liliopsida</taxon>
        <taxon>Zingiberales</taxon>
        <taxon>Zingiberaceae</taxon>
        <taxon>Zingiber</taxon>
    </lineage>
</organism>
<evidence type="ECO:0000256" key="6">
    <source>
        <dbReference type="ARBA" id="ARBA00022525"/>
    </source>
</evidence>
<evidence type="ECO:0000256" key="14">
    <source>
        <dbReference type="ARBA" id="ARBA00023157"/>
    </source>
</evidence>
<dbReference type="InterPro" id="IPR000823">
    <property type="entry name" value="Peroxidase_pln"/>
</dbReference>
<evidence type="ECO:0000313" key="25">
    <source>
        <dbReference type="Proteomes" id="UP000734854"/>
    </source>
</evidence>
<dbReference type="PROSITE" id="PS00435">
    <property type="entry name" value="PEROXIDASE_1"/>
    <property type="match status" value="1"/>
</dbReference>
<feature type="binding site" evidence="19">
    <location>
        <position position="77"/>
    </location>
    <ligand>
        <name>Ca(2+)</name>
        <dbReference type="ChEBI" id="CHEBI:29108"/>
        <label>1</label>
    </ligand>
</feature>
<keyword evidence="11 19" id="KW-0106">Calcium</keyword>
<keyword evidence="15" id="KW-0325">Glycoprotein</keyword>
<dbReference type="GO" id="GO:0006979">
    <property type="term" value="P:response to oxidative stress"/>
    <property type="evidence" value="ECO:0007669"/>
    <property type="project" value="InterPro"/>
</dbReference>
<feature type="disulfide bond" evidence="21">
    <location>
        <begin position="38"/>
        <end position="118"/>
    </location>
</feature>
<dbReference type="Proteomes" id="UP000734854">
    <property type="component" value="Unassembled WGS sequence"/>
</dbReference>
<evidence type="ECO:0000256" key="3">
    <source>
        <dbReference type="ARBA" id="ARBA00004613"/>
    </source>
</evidence>
<keyword evidence="25" id="KW-1185">Reference proteome</keyword>
<feature type="binding site" description="axial binding residue" evidence="19">
    <location>
        <position position="196"/>
    </location>
    <ligand>
        <name>heme b</name>
        <dbReference type="ChEBI" id="CHEBI:60344"/>
    </ligand>
    <ligandPart>
        <name>Fe</name>
        <dbReference type="ChEBI" id="CHEBI:18248"/>
    </ligandPart>
</feature>
<evidence type="ECO:0000259" key="23">
    <source>
        <dbReference type="PROSITE" id="PS50873"/>
    </source>
</evidence>
<dbReference type="Pfam" id="PF00141">
    <property type="entry name" value="peroxidase"/>
    <property type="match status" value="1"/>
</dbReference>
<evidence type="ECO:0000256" key="10">
    <source>
        <dbReference type="ARBA" id="ARBA00022729"/>
    </source>
</evidence>
<reference evidence="24 25" key="1">
    <citation type="submission" date="2020-08" db="EMBL/GenBank/DDBJ databases">
        <title>Plant Genome Project.</title>
        <authorList>
            <person name="Zhang R.-G."/>
        </authorList>
    </citation>
    <scope>NUCLEOTIDE SEQUENCE [LARGE SCALE GENOMIC DNA]</scope>
    <source>
        <tissue evidence="24">Rhizome</tissue>
    </source>
</reference>
<feature type="active site" description="Proton acceptor" evidence="17">
    <location>
        <position position="69"/>
    </location>
</feature>
<feature type="domain" description="Plant heme peroxidase family profile" evidence="23">
    <location>
        <begin position="28"/>
        <end position="323"/>
    </location>
</feature>
<keyword evidence="10 22" id="KW-0732">Signal</keyword>
<evidence type="ECO:0000256" key="11">
    <source>
        <dbReference type="ARBA" id="ARBA00022837"/>
    </source>
</evidence>
<dbReference type="PANTHER" id="PTHR31388">
    <property type="entry name" value="PEROXIDASE 72-RELATED"/>
    <property type="match status" value="1"/>
</dbReference>
<feature type="binding site" evidence="19">
    <location>
        <position position="197"/>
    </location>
    <ligand>
        <name>Ca(2+)</name>
        <dbReference type="ChEBI" id="CHEBI:29108"/>
        <label>2</label>
    </ligand>
</feature>
<accession>A0A8J5IUN3</accession>
<gene>
    <name evidence="24" type="ORF">ZIOFF_004004</name>
</gene>
<comment type="cofactor">
    <cofactor evidence="19">
        <name>Ca(2+)</name>
        <dbReference type="ChEBI" id="CHEBI:29108"/>
    </cofactor>
    <text evidence="19">Binds 2 calcium ions per subunit.</text>
</comment>
<feature type="binding site" evidence="19">
    <location>
        <position position="75"/>
    </location>
    <ligand>
        <name>Ca(2+)</name>
        <dbReference type="ChEBI" id="CHEBI:29108"/>
        <label>1</label>
    </ligand>
</feature>
<keyword evidence="8" id="KW-0349">Heme</keyword>
<keyword evidence="13 19" id="KW-0408">Iron</keyword>
<evidence type="ECO:0000256" key="15">
    <source>
        <dbReference type="ARBA" id="ARBA00023180"/>
    </source>
</evidence>
<comment type="cofactor">
    <cofactor evidence="19">
        <name>heme b</name>
        <dbReference type="ChEBI" id="CHEBI:60344"/>
    </cofactor>
    <text evidence="19">Binds 1 heme b (iron(II)-protoporphyrin IX) group per subunit.</text>
</comment>
<comment type="subcellular location">
    <subcellularLocation>
        <location evidence="3">Secreted</location>
    </subcellularLocation>
</comment>